<dbReference type="Proteomes" id="UP000799429">
    <property type="component" value="Unassembled WGS sequence"/>
</dbReference>
<accession>A0A9P4VRV3</accession>
<feature type="compositionally biased region" description="Low complexity" evidence="8">
    <location>
        <begin position="175"/>
        <end position="199"/>
    </location>
</feature>
<keyword evidence="4 9" id="KW-0732">Signal</keyword>
<dbReference type="GO" id="GO:0098552">
    <property type="term" value="C:side of membrane"/>
    <property type="evidence" value="ECO:0007669"/>
    <property type="project" value="UniProtKB-KW"/>
</dbReference>
<evidence type="ECO:0000256" key="3">
    <source>
        <dbReference type="ARBA" id="ARBA00022622"/>
    </source>
</evidence>
<evidence type="ECO:0000256" key="1">
    <source>
        <dbReference type="ARBA" id="ARBA00004609"/>
    </source>
</evidence>
<evidence type="ECO:0000259" key="10">
    <source>
        <dbReference type="Pfam" id="PF20238"/>
    </source>
</evidence>
<evidence type="ECO:0000256" key="6">
    <source>
        <dbReference type="ARBA" id="ARBA00023180"/>
    </source>
</evidence>
<keyword evidence="12" id="KW-1185">Reference proteome</keyword>
<proteinExistence type="predicted"/>
<dbReference type="PANTHER" id="PTHR34992">
    <property type="entry name" value="HYPHAL ANASTAMOSIS-7 PROTEIN"/>
    <property type="match status" value="1"/>
</dbReference>
<evidence type="ECO:0000256" key="9">
    <source>
        <dbReference type="SAM" id="SignalP"/>
    </source>
</evidence>
<dbReference type="OrthoDB" id="2146436at2759"/>
<dbReference type="EMBL" id="MU006094">
    <property type="protein sequence ID" value="KAF2839775.1"/>
    <property type="molecule type" value="Genomic_DNA"/>
</dbReference>
<dbReference type="PANTHER" id="PTHR34992:SF1">
    <property type="entry name" value="COPPER ACQUISITION FACTOR BIM1-LIKE DOMAIN-CONTAINING PROTEIN"/>
    <property type="match status" value="1"/>
</dbReference>
<dbReference type="CDD" id="cd21176">
    <property type="entry name" value="LPMO_auxiliary-like"/>
    <property type="match status" value="1"/>
</dbReference>
<sequence length="229" mass="23887">MLSTSTLALSLFPLLTSAHFQLEWPEARGFEDRTAGDFPCGGFNDVSDERTPFPLSGGPIQLDLGHTETKLQVVLALGNDPGDAYNHVLVPTIQERGPENFCFGMVTFPDELNLTEGMNATIQVLSNGDPSGGLYQCADITFTSTPLSTTDYNDHCTNSSGIQVQPLEGGMNANESSSDGHSHSHPSASATESEASASTSTSTGLAAQMTPFVGYVVGALGVVGGLAAL</sequence>
<dbReference type="GO" id="GO:0005886">
    <property type="term" value="C:plasma membrane"/>
    <property type="evidence" value="ECO:0007669"/>
    <property type="project" value="UniProtKB-SubCell"/>
</dbReference>
<feature type="domain" description="Copper acquisition factor BIM1-like" evidence="10">
    <location>
        <begin position="17"/>
        <end position="161"/>
    </location>
</feature>
<dbReference type="InterPro" id="IPR046936">
    <property type="entry name" value="BIM1-like"/>
</dbReference>
<comment type="subcellular location">
    <subcellularLocation>
        <location evidence="1">Cell membrane</location>
        <topology evidence="1">Lipid-anchor</topology>
        <topology evidence="1">GPI-anchor</topology>
    </subcellularLocation>
</comment>
<organism evidence="11 12">
    <name type="scientific">Patellaria atrata CBS 101060</name>
    <dbReference type="NCBI Taxonomy" id="1346257"/>
    <lineage>
        <taxon>Eukaryota</taxon>
        <taxon>Fungi</taxon>
        <taxon>Dikarya</taxon>
        <taxon>Ascomycota</taxon>
        <taxon>Pezizomycotina</taxon>
        <taxon>Dothideomycetes</taxon>
        <taxon>Dothideomycetes incertae sedis</taxon>
        <taxon>Patellariales</taxon>
        <taxon>Patellariaceae</taxon>
        <taxon>Patellaria</taxon>
    </lineage>
</organism>
<evidence type="ECO:0000256" key="4">
    <source>
        <dbReference type="ARBA" id="ARBA00022729"/>
    </source>
</evidence>
<keyword evidence="7" id="KW-0449">Lipoprotein</keyword>
<feature type="signal peptide" evidence="9">
    <location>
        <begin position="1"/>
        <end position="18"/>
    </location>
</feature>
<feature type="region of interest" description="Disordered" evidence="8">
    <location>
        <begin position="156"/>
        <end position="199"/>
    </location>
</feature>
<evidence type="ECO:0000256" key="8">
    <source>
        <dbReference type="SAM" id="MobiDB-lite"/>
    </source>
</evidence>
<protein>
    <recommendedName>
        <fullName evidence="10">Copper acquisition factor BIM1-like domain-containing protein</fullName>
    </recommendedName>
</protein>
<reference evidence="11" key="1">
    <citation type="journal article" date="2020" name="Stud. Mycol.">
        <title>101 Dothideomycetes genomes: a test case for predicting lifestyles and emergence of pathogens.</title>
        <authorList>
            <person name="Haridas S."/>
            <person name="Albert R."/>
            <person name="Binder M."/>
            <person name="Bloem J."/>
            <person name="Labutti K."/>
            <person name="Salamov A."/>
            <person name="Andreopoulos B."/>
            <person name="Baker S."/>
            <person name="Barry K."/>
            <person name="Bills G."/>
            <person name="Bluhm B."/>
            <person name="Cannon C."/>
            <person name="Castanera R."/>
            <person name="Culley D."/>
            <person name="Daum C."/>
            <person name="Ezra D."/>
            <person name="Gonzalez J."/>
            <person name="Henrissat B."/>
            <person name="Kuo A."/>
            <person name="Liang C."/>
            <person name="Lipzen A."/>
            <person name="Lutzoni F."/>
            <person name="Magnuson J."/>
            <person name="Mondo S."/>
            <person name="Nolan M."/>
            <person name="Ohm R."/>
            <person name="Pangilinan J."/>
            <person name="Park H.-J."/>
            <person name="Ramirez L."/>
            <person name="Alfaro M."/>
            <person name="Sun H."/>
            <person name="Tritt A."/>
            <person name="Yoshinaga Y."/>
            <person name="Zwiers L.-H."/>
            <person name="Turgeon B."/>
            <person name="Goodwin S."/>
            <person name="Spatafora J."/>
            <person name="Crous P."/>
            <person name="Grigoriev I."/>
        </authorList>
    </citation>
    <scope>NUCLEOTIDE SEQUENCE</scope>
    <source>
        <strain evidence="11">CBS 101060</strain>
    </source>
</reference>
<evidence type="ECO:0000256" key="5">
    <source>
        <dbReference type="ARBA" id="ARBA00023136"/>
    </source>
</evidence>
<keyword evidence="5" id="KW-0472">Membrane</keyword>
<dbReference type="Pfam" id="PF20238">
    <property type="entry name" value="BIM1-like_dom"/>
    <property type="match status" value="1"/>
</dbReference>
<evidence type="ECO:0000313" key="11">
    <source>
        <dbReference type="EMBL" id="KAF2839775.1"/>
    </source>
</evidence>
<feature type="chain" id="PRO_5040350723" description="Copper acquisition factor BIM1-like domain-containing protein" evidence="9">
    <location>
        <begin position="19"/>
        <end position="229"/>
    </location>
</feature>
<dbReference type="InterPro" id="IPR046530">
    <property type="entry name" value="BIM1-like_dom"/>
</dbReference>
<keyword evidence="3" id="KW-0336">GPI-anchor</keyword>
<name>A0A9P4VRV3_9PEZI</name>
<evidence type="ECO:0000313" key="12">
    <source>
        <dbReference type="Proteomes" id="UP000799429"/>
    </source>
</evidence>
<evidence type="ECO:0000256" key="2">
    <source>
        <dbReference type="ARBA" id="ARBA00022475"/>
    </source>
</evidence>
<gene>
    <name evidence="11" type="ORF">M501DRAFT_932828</name>
</gene>
<dbReference type="AlphaFoldDB" id="A0A9P4VRV3"/>
<evidence type="ECO:0000256" key="7">
    <source>
        <dbReference type="ARBA" id="ARBA00023288"/>
    </source>
</evidence>
<keyword evidence="2" id="KW-1003">Cell membrane</keyword>
<comment type="caution">
    <text evidence="11">The sequence shown here is derived from an EMBL/GenBank/DDBJ whole genome shotgun (WGS) entry which is preliminary data.</text>
</comment>
<keyword evidence="6" id="KW-0325">Glycoprotein</keyword>